<proteinExistence type="predicted"/>
<keyword evidence="1" id="KW-1133">Transmembrane helix</keyword>
<protein>
    <submittedName>
        <fullName evidence="2">Uncharacterized protein</fullName>
    </submittedName>
</protein>
<evidence type="ECO:0000313" key="2">
    <source>
        <dbReference type="EMBL" id="KTQ95001.1"/>
    </source>
</evidence>
<dbReference type="Proteomes" id="UP000078272">
    <property type="component" value="Unassembled WGS sequence"/>
</dbReference>
<dbReference type="OrthoDB" id="7908376at2"/>
<feature type="transmembrane region" description="Helical" evidence="1">
    <location>
        <begin position="45"/>
        <end position="66"/>
    </location>
</feature>
<keyword evidence="1" id="KW-0812">Transmembrane</keyword>
<evidence type="ECO:0000256" key="1">
    <source>
        <dbReference type="SAM" id="Phobius"/>
    </source>
</evidence>
<organism evidence="2 3">
    <name type="scientific">Aureimonas ureilytica</name>
    <dbReference type="NCBI Taxonomy" id="401562"/>
    <lineage>
        <taxon>Bacteria</taxon>
        <taxon>Pseudomonadati</taxon>
        <taxon>Pseudomonadota</taxon>
        <taxon>Alphaproteobacteria</taxon>
        <taxon>Hyphomicrobiales</taxon>
        <taxon>Aurantimonadaceae</taxon>
        <taxon>Aureimonas</taxon>
    </lineage>
</organism>
<reference evidence="2 3" key="1">
    <citation type="journal article" date="2016" name="Front. Microbiol.">
        <title>Genomic Resource of Rice Seed Associated Bacteria.</title>
        <authorList>
            <person name="Midha S."/>
            <person name="Bansal K."/>
            <person name="Sharma S."/>
            <person name="Kumar N."/>
            <person name="Patil P.P."/>
            <person name="Chaudhry V."/>
            <person name="Patil P.B."/>
        </authorList>
    </citation>
    <scope>NUCLEOTIDE SEQUENCE [LARGE SCALE GENOMIC DNA]</scope>
    <source>
        <strain evidence="2 3">NS226</strain>
    </source>
</reference>
<dbReference type="EMBL" id="LDPZ01000026">
    <property type="protein sequence ID" value="KTQ95001.1"/>
    <property type="molecule type" value="Genomic_DNA"/>
</dbReference>
<dbReference type="PATRIC" id="fig|401562.3.peg.2360"/>
<accession>A0A175R8X3</accession>
<evidence type="ECO:0000313" key="3">
    <source>
        <dbReference type="Proteomes" id="UP000078272"/>
    </source>
</evidence>
<dbReference type="RefSeq" id="WP_058635475.1">
    <property type="nucleotide sequence ID" value="NZ_LDPZ01000026.1"/>
</dbReference>
<gene>
    <name evidence="2" type="ORF">NS226_13805</name>
</gene>
<keyword evidence="1" id="KW-0472">Membrane</keyword>
<name>A0A175R8X3_9HYPH</name>
<comment type="caution">
    <text evidence="2">The sequence shown here is derived from an EMBL/GenBank/DDBJ whole genome shotgun (WGS) entry which is preliminary data.</text>
</comment>
<dbReference type="AlphaFoldDB" id="A0A175R8X3"/>
<sequence>MSHCTGWFEGSWAHCCAAHDLAYADLAATKLGADLALIRCVADAAGWPMALTMGAGVLLFGLPFWLRARRKR</sequence>